<dbReference type="InterPro" id="IPR002636">
    <property type="entry name" value="DUF29"/>
</dbReference>
<organism evidence="1 2">
    <name type="scientific">Desulfonema magnum</name>
    <dbReference type="NCBI Taxonomy" id="45655"/>
    <lineage>
        <taxon>Bacteria</taxon>
        <taxon>Pseudomonadati</taxon>
        <taxon>Thermodesulfobacteriota</taxon>
        <taxon>Desulfobacteria</taxon>
        <taxon>Desulfobacterales</taxon>
        <taxon>Desulfococcaceae</taxon>
        <taxon>Desulfonema</taxon>
    </lineage>
</organism>
<evidence type="ECO:0000313" key="1">
    <source>
        <dbReference type="EMBL" id="QTA92508.1"/>
    </source>
</evidence>
<keyword evidence="2" id="KW-1185">Reference proteome</keyword>
<evidence type="ECO:0000313" key="2">
    <source>
        <dbReference type="Proteomes" id="UP000663722"/>
    </source>
</evidence>
<dbReference type="PANTHER" id="PTHR34235:SF1">
    <property type="entry name" value="SLR0416 PROTEIN"/>
    <property type="match status" value="1"/>
</dbReference>
<dbReference type="EMBL" id="CP061800">
    <property type="protein sequence ID" value="QTA92508.1"/>
    <property type="molecule type" value="Genomic_DNA"/>
</dbReference>
<dbReference type="AlphaFoldDB" id="A0A975BWD3"/>
<dbReference type="Proteomes" id="UP000663722">
    <property type="component" value="Chromosome"/>
</dbReference>
<sequence>MEELFELRTCLEQGRYNDAMALIGEMENMSKDDKISKVESFTIVLLVHLIKKEAEKRTTRSRELSIRNALREISRVNKRRKSGGYYLKEEELRETVHEAYEDALDNAALEAFEGRYSESELAEIVDEEKIRKEALQLILERQIKGK</sequence>
<gene>
    <name evidence="1" type="ORF">dnm_085880</name>
</gene>
<accession>A0A975BWD3</accession>
<proteinExistence type="predicted"/>
<name>A0A975BWD3_9BACT</name>
<reference evidence="1" key="1">
    <citation type="journal article" date="2021" name="Microb. Physiol.">
        <title>Proteogenomic Insights into the Physiology of Marine, Sulfate-Reducing, Filamentous Desulfonema limicola and Desulfonema magnum.</title>
        <authorList>
            <person name="Schnaars V."/>
            <person name="Wohlbrand L."/>
            <person name="Scheve S."/>
            <person name="Hinrichs C."/>
            <person name="Reinhardt R."/>
            <person name="Rabus R."/>
        </authorList>
    </citation>
    <scope>NUCLEOTIDE SEQUENCE</scope>
    <source>
        <strain evidence="1">4be13</strain>
    </source>
</reference>
<protein>
    <submittedName>
        <fullName evidence="1">DUF29</fullName>
    </submittedName>
</protein>
<dbReference type="Pfam" id="PF01724">
    <property type="entry name" value="DUF29"/>
    <property type="match status" value="1"/>
</dbReference>
<dbReference type="KEGG" id="dmm:dnm_085880"/>
<dbReference type="PANTHER" id="PTHR34235">
    <property type="entry name" value="SLR1203 PROTEIN-RELATED"/>
    <property type="match status" value="1"/>
</dbReference>
<dbReference type="Gene3D" id="1.20.1220.20">
    <property type="entry name" value="Uncharcterised protein PF01724"/>
    <property type="match status" value="1"/>
</dbReference>